<evidence type="ECO:0000256" key="1">
    <source>
        <dbReference type="ARBA" id="ARBA00005290"/>
    </source>
</evidence>
<comment type="function">
    <text evidence="5">Small GTPase required for proper localization of RNA polymerase II and III (RNAPII and RNAPIII). May act at an RNAP assembly step prior to nuclear import.</text>
</comment>
<dbReference type="AlphaFoldDB" id="A0AAN9IYV3"/>
<keyword evidence="2 5" id="KW-0547">Nucleotide-binding</keyword>
<organism evidence="6 7">
    <name type="scientific">Crotalaria pallida</name>
    <name type="common">Smooth rattlebox</name>
    <name type="synonym">Crotalaria striata</name>
    <dbReference type="NCBI Taxonomy" id="3830"/>
    <lineage>
        <taxon>Eukaryota</taxon>
        <taxon>Viridiplantae</taxon>
        <taxon>Streptophyta</taxon>
        <taxon>Embryophyta</taxon>
        <taxon>Tracheophyta</taxon>
        <taxon>Spermatophyta</taxon>
        <taxon>Magnoliopsida</taxon>
        <taxon>eudicotyledons</taxon>
        <taxon>Gunneridae</taxon>
        <taxon>Pentapetalae</taxon>
        <taxon>rosids</taxon>
        <taxon>fabids</taxon>
        <taxon>Fabales</taxon>
        <taxon>Fabaceae</taxon>
        <taxon>Papilionoideae</taxon>
        <taxon>50 kb inversion clade</taxon>
        <taxon>genistoids sensu lato</taxon>
        <taxon>core genistoids</taxon>
        <taxon>Crotalarieae</taxon>
        <taxon>Crotalaria</taxon>
    </lineage>
</organism>
<reference evidence="6 7" key="1">
    <citation type="submission" date="2024-01" db="EMBL/GenBank/DDBJ databases">
        <title>The genomes of 5 underutilized Papilionoideae crops provide insights into root nodulation and disease resistanc.</title>
        <authorList>
            <person name="Yuan L."/>
        </authorList>
    </citation>
    <scope>NUCLEOTIDE SEQUENCE [LARGE SCALE GENOMIC DNA]</scope>
    <source>
        <strain evidence="6">ZHUSHIDOU_FW_LH</strain>
        <tissue evidence="6">Leaf</tissue>
    </source>
</reference>
<dbReference type="Gene3D" id="3.40.50.300">
    <property type="entry name" value="P-loop containing nucleotide triphosphate hydrolases"/>
    <property type="match status" value="1"/>
</dbReference>
<dbReference type="SUPFAM" id="SSF52540">
    <property type="entry name" value="P-loop containing nucleoside triphosphate hydrolases"/>
    <property type="match status" value="1"/>
</dbReference>
<keyword evidence="4 5" id="KW-0342">GTP-binding</keyword>
<evidence type="ECO:0000313" key="6">
    <source>
        <dbReference type="EMBL" id="KAK7288476.1"/>
    </source>
</evidence>
<dbReference type="Pfam" id="PF03029">
    <property type="entry name" value="ATP_bind_1"/>
    <property type="match status" value="1"/>
</dbReference>
<accession>A0AAN9IYV3</accession>
<keyword evidence="7" id="KW-1185">Reference proteome</keyword>
<dbReference type="InterPro" id="IPR004130">
    <property type="entry name" value="Gpn"/>
</dbReference>
<dbReference type="GO" id="GO:0003924">
    <property type="term" value="F:GTPase activity"/>
    <property type="evidence" value="ECO:0007669"/>
    <property type="project" value="TreeGrafter"/>
</dbReference>
<gene>
    <name evidence="6" type="ORF">RIF29_01936</name>
</gene>
<comment type="similarity">
    <text evidence="1 5">Belongs to the GPN-loop GTPase family.</text>
</comment>
<evidence type="ECO:0000256" key="3">
    <source>
        <dbReference type="ARBA" id="ARBA00022801"/>
    </source>
</evidence>
<evidence type="ECO:0000313" key="7">
    <source>
        <dbReference type="Proteomes" id="UP001372338"/>
    </source>
</evidence>
<proteinExistence type="inferred from homology"/>
<dbReference type="InterPro" id="IPR027417">
    <property type="entry name" value="P-loop_NTPase"/>
</dbReference>
<dbReference type="Proteomes" id="UP001372338">
    <property type="component" value="Unassembled WGS sequence"/>
</dbReference>
<name>A0AAN9IYV3_CROPI</name>
<evidence type="ECO:0000256" key="4">
    <source>
        <dbReference type="ARBA" id="ARBA00023134"/>
    </source>
</evidence>
<protein>
    <recommendedName>
        <fullName evidence="5">GPN-loop GTPase 2</fullName>
    </recommendedName>
</protein>
<dbReference type="PANTHER" id="PTHR21231:SF3">
    <property type="entry name" value="GPN-LOOP GTPASE 2"/>
    <property type="match status" value="1"/>
</dbReference>
<sequence length="103" mass="11686">MAEHSLGPNGGLVYCMDYLEKNIDWLQAKLEPLLKDHYLLFDFPGQVELFFLHSNTKNVIMKLIKKLNLRLTAVHLIDAHLCPLKSMSSVPIGGLIFSLVVEH</sequence>
<comment type="caution">
    <text evidence="6">The sequence shown here is derived from an EMBL/GenBank/DDBJ whole genome shotgun (WGS) entry which is preliminary data.</text>
</comment>
<evidence type="ECO:0000256" key="2">
    <source>
        <dbReference type="ARBA" id="ARBA00022741"/>
    </source>
</evidence>
<dbReference type="PANTHER" id="PTHR21231">
    <property type="entry name" value="XPA-BINDING PROTEIN 1-RELATED"/>
    <property type="match status" value="1"/>
</dbReference>
<comment type="subunit">
    <text evidence="5">Binds to RNA polymerase II (RNAPII).</text>
</comment>
<keyword evidence="3 5" id="KW-0378">Hydrolase</keyword>
<evidence type="ECO:0000256" key="5">
    <source>
        <dbReference type="RuleBase" id="RU365059"/>
    </source>
</evidence>
<dbReference type="GO" id="GO:0005525">
    <property type="term" value="F:GTP binding"/>
    <property type="evidence" value="ECO:0007669"/>
    <property type="project" value="UniProtKB-KW"/>
</dbReference>
<dbReference type="EMBL" id="JAYWIO010000001">
    <property type="protein sequence ID" value="KAK7288476.1"/>
    <property type="molecule type" value="Genomic_DNA"/>
</dbReference>
<dbReference type="GO" id="GO:0005737">
    <property type="term" value="C:cytoplasm"/>
    <property type="evidence" value="ECO:0007669"/>
    <property type="project" value="TreeGrafter"/>
</dbReference>